<dbReference type="EMBL" id="CAJNOV010014358">
    <property type="protein sequence ID" value="CAF1547760.1"/>
    <property type="molecule type" value="Genomic_DNA"/>
</dbReference>
<evidence type="ECO:0008006" key="12">
    <source>
        <dbReference type="Google" id="ProtNLM"/>
    </source>
</evidence>
<dbReference type="Proteomes" id="UP000663866">
    <property type="component" value="Unassembled WGS sequence"/>
</dbReference>
<evidence type="ECO:0000313" key="9">
    <source>
        <dbReference type="EMBL" id="CAF4367713.1"/>
    </source>
</evidence>
<protein>
    <recommendedName>
        <fullName evidence="12">VWFA domain-containing protein</fullName>
    </recommendedName>
</protein>
<evidence type="ECO:0000313" key="11">
    <source>
        <dbReference type="Proteomes" id="UP000663866"/>
    </source>
</evidence>
<evidence type="ECO:0000313" key="8">
    <source>
        <dbReference type="EMBL" id="CAF3806919.1"/>
    </source>
</evidence>
<dbReference type="EMBL" id="CAJOBF010000198">
    <property type="protein sequence ID" value="CAF3771205.1"/>
    <property type="molecule type" value="Genomic_DNA"/>
</dbReference>
<organism evidence="3 10">
    <name type="scientific">Rotaria magnacalcarata</name>
    <dbReference type="NCBI Taxonomy" id="392030"/>
    <lineage>
        <taxon>Eukaryota</taxon>
        <taxon>Metazoa</taxon>
        <taxon>Spiralia</taxon>
        <taxon>Gnathifera</taxon>
        <taxon>Rotifera</taxon>
        <taxon>Eurotatoria</taxon>
        <taxon>Bdelloidea</taxon>
        <taxon>Philodinida</taxon>
        <taxon>Philodinidae</taxon>
        <taxon>Rotaria</taxon>
    </lineage>
</organism>
<reference evidence="3" key="1">
    <citation type="submission" date="2021-02" db="EMBL/GenBank/DDBJ databases">
        <authorList>
            <person name="Nowell W R."/>
        </authorList>
    </citation>
    <scope>NUCLEOTIDE SEQUENCE</scope>
</reference>
<evidence type="ECO:0000313" key="2">
    <source>
        <dbReference type="EMBL" id="CAF1540624.1"/>
    </source>
</evidence>
<dbReference type="InterPro" id="IPR036465">
    <property type="entry name" value="vWFA_dom_sf"/>
</dbReference>
<dbReference type="PANTHER" id="PTHR34706">
    <property type="entry name" value="SLR1338 PROTEIN"/>
    <property type="match status" value="1"/>
</dbReference>
<keyword evidence="11" id="KW-1185">Reference proteome</keyword>
<dbReference type="EMBL" id="CAJNRG010007681">
    <property type="protein sequence ID" value="CAF2096851.1"/>
    <property type="molecule type" value="Genomic_DNA"/>
</dbReference>
<comment type="caution">
    <text evidence="3">The sequence shown here is derived from an EMBL/GenBank/DDBJ whole genome shotgun (WGS) entry which is preliminary data.</text>
</comment>
<evidence type="ECO:0000313" key="10">
    <source>
        <dbReference type="Proteomes" id="UP000663855"/>
    </source>
</evidence>
<evidence type="ECO:0000256" key="1">
    <source>
        <dbReference type="SAM" id="MobiDB-lite"/>
    </source>
</evidence>
<dbReference type="SUPFAM" id="SSF53300">
    <property type="entry name" value="vWA-like"/>
    <property type="match status" value="1"/>
</dbReference>
<accession>A0A815WRY0</accession>
<dbReference type="Proteomes" id="UP000663824">
    <property type="component" value="Unassembled WGS sequence"/>
</dbReference>
<feature type="compositionally biased region" description="Polar residues" evidence="1">
    <location>
        <begin position="274"/>
        <end position="287"/>
    </location>
</feature>
<gene>
    <name evidence="3" type="ORF">CJN711_LOCUS30169</name>
    <name evidence="2" type="ORF">KQP761_LOCUS16939</name>
    <name evidence="4" type="ORF">MBJ925_LOCUS694</name>
    <name evidence="9" type="ORF">OVN521_LOCUS33367</name>
    <name evidence="8" type="ORF">SMN809_LOCUS1502</name>
    <name evidence="7" type="ORF">UXM345_LOCUS3137</name>
    <name evidence="5" type="ORF">WKI299_LOCUS7689</name>
    <name evidence="6" type="ORF">XDN619_LOCUS17873</name>
</gene>
<evidence type="ECO:0000313" key="7">
    <source>
        <dbReference type="EMBL" id="CAF3771205.1"/>
    </source>
</evidence>
<dbReference type="EMBL" id="CAJOBG010034618">
    <property type="protein sequence ID" value="CAF4367713.1"/>
    <property type="molecule type" value="Genomic_DNA"/>
</dbReference>
<evidence type="ECO:0000313" key="5">
    <source>
        <dbReference type="EMBL" id="CAF2036870.1"/>
    </source>
</evidence>
<dbReference type="Proteomes" id="UP000663842">
    <property type="component" value="Unassembled WGS sequence"/>
</dbReference>
<dbReference type="EMBL" id="CAJNRF010002370">
    <property type="protein sequence ID" value="CAF2036870.1"/>
    <property type="molecule type" value="Genomic_DNA"/>
</dbReference>
<dbReference type="Proteomes" id="UP000663856">
    <property type="component" value="Unassembled WGS sequence"/>
</dbReference>
<dbReference type="Proteomes" id="UP000663887">
    <property type="component" value="Unassembled WGS sequence"/>
</dbReference>
<dbReference type="EMBL" id="CAJOBI010000233">
    <property type="protein sequence ID" value="CAF3806919.1"/>
    <property type="molecule type" value="Genomic_DNA"/>
</dbReference>
<evidence type="ECO:0000313" key="3">
    <source>
        <dbReference type="EMBL" id="CAF1547760.1"/>
    </source>
</evidence>
<dbReference type="EMBL" id="CAJNRE010000043">
    <property type="protein sequence ID" value="CAF1909659.1"/>
    <property type="molecule type" value="Genomic_DNA"/>
</dbReference>
<dbReference type="AlphaFoldDB" id="A0A815WRY0"/>
<name>A0A815WRY0_9BILA</name>
<proteinExistence type="predicted"/>
<dbReference type="Gene3D" id="3.40.50.410">
    <property type="entry name" value="von Willebrand factor, type A domain"/>
    <property type="match status" value="1"/>
</dbReference>
<evidence type="ECO:0000313" key="6">
    <source>
        <dbReference type="EMBL" id="CAF2096851.1"/>
    </source>
</evidence>
<dbReference type="Proteomes" id="UP000663855">
    <property type="component" value="Unassembled WGS sequence"/>
</dbReference>
<dbReference type="PANTHER" id="PTHR34706:SF1">
    <property type="entry name" value="VWFA DOMAIN-CONTAINING PROTEIN"/>
    <property type="match status" value="1"/>
</dbReference>
<evidence type="ECO:0000313" key="4">
    <source>
        <dbReference type="EMBL" id="CAF1909659.1"/>
    </source>
</evidence>
<dbReference type="Proteomes" id="UP000663834">
    <property type="component" value="Unassembled WGS sequence"/>
</dbReference>
<dbReference type="Proteomes" id="UP000676336">
    <property type="component" value="Unassembled WGS sequence"/>
</dbReference>
<dbReference type="OrthoDB" id="2142040at2759"/>
<sequence>MDYSIDPNEIRLRKFEHLIHKYNINTDYAFRLRTLEGFEIVMIIDDSTSMRTPTIDQNQQNLSAFGQLPTRWDELKHVVSIVVDLAATLDPDGIDIFFLNRQPLLHVFDPAQLYETFSQLPDGPTPITRLLSYVLNLKRSHVNDRKLLILIATDGVPTDENGKNDLDGLEKVLRYERYPSIDRIFVTFIACTDDLESVAYLNHFDKKIPYVDVLDDYQSERAEILAVQGKRFSFSYGDYVVKLLLGSIDSWFDYLDEKKVNKMSSMKHQRRGIKSNSSTQNKNCTIS</sequence>
<feature type="region of interest" description="Disordered" evidence="1">
    <location>
        <begin position="265"/>
        <end position="287"/>
    </location>
</feature>
<dbReference type="EMBL" id="CAJNOW010008590">
    <property type="protein sequence ID" value="CAF1540624.1"/>
    <property type="molecule type" value="Genomic_DNA"/>
</dbReference>